<evidence type="ECO:0000256" key="8">
    <source>
        <dbReference type="ARBA" id="ARBA00038436"/>
    </source>
</evidence>
<comment type="subcellular location">
    <subcellularLocation>
        <location evidence="1 9">Cell inner membrane</location>
        <topology evidence="1 9">Multi-pass membrane protein</topology>
    </subcellularLocation>
</comment>
<accession>A0A839IWF3</accession>
<reference evidence="12 13" key="1">
    <citation type="submission" date="2020-08" db="EMBL/GenBank/DDBJ databases">
        <title>Oceanospirillum sp. nov. isolated from marine sediment.</title>
        <authorList>
            <person name="Ji X."/>
        </authorList>
    </citation>
    <scope>NUCLEOTIDE SEQUENCE [LARGE SCALE GENOMIC DNA]</scope>
    <source>
        <strain evidence="12 13">D5</strain>
    </source>
</reference>
<evidence type="ECO:0000256" key="2">
    <source>
        <dbReference type="ARBA" id="ARBA00022448"/>
    </source>
</evidence>
<feature type="transmembrane region" description="Helical" evidence="9">
    <location>
        <begin position="93"/>
        <end position="115"/>
    </location>
</feature>
<dbReference type="RefSeq" id="WP_182810788.1">
    <property type="nucleotide sequence ID" value="NZ_JACJFM010000041.1"/>
</dbReference>
<protein>
    <recommendedName>
        <fullName evidence="9">TRAP transporter small permease protein</fullName>
    </recommendedName>
</protein>
<organism evidence="12 13">
    <name type="scientific">Oceanospirillum sediminis</name>
    <dbReference type="NCBI Taxonomy" id="2760088"/>
    <lineage>
        <taxon>Bacteria</taxon>
        <taxon>Pseudomonadati</taxon>
        <taxon>Pseudomonadota</taxon>
        <taxon>Gammaproteobacteria</taxon>
        <taxon>Oceanospirillales</taxon>
        <taxon>Oceanospirillaceae</taxon>
        <taxon>Oceanospirillum</taxon>
    </lineage>
</organism>
<evidence type="ECO:0000256" key="3">
    <source>
        <dbReference type="ARBA" id="ARBA00022475"/>
    </source>
</evidence>
<feature type="domain" description="Tripartite ATP-independent periplasmic transporters DctQ component" evidence="11">
    <location>
        <begin position="31"/>
        <end position="159"/>
    </location>
</feature>
<feature type="transmembrane region" description="Helical" evidence="9">
    <location>
        <begin position="49"/>
        <end position="72"/>
    </location>
</feature>
<keyword evidence="7 9" id="KW-0472">Membrane</keyword>
<evidence type="ECO:0000256" key="6">
    <source>
        <dbReference type="ARBA" id="ARBA00022989"/>
    </source>
</evidence>
<dbReference type="EMBL" id="JACJFM010000041">
    <property type="protein sequence ID" value="MBB1489020.1"/>
    <property type="molecule type" value="Genomic_DNA"/>
</dbReference>
<evidence type="ECO:0000259" key="11">
    <source>
        <dbReference type="Pfam" id="PF04290"/>
    </source>
</evidence>
<feature type="transmembrane region" description="Helical" evidence="9">
    <location>
        <begin position="16"/>
        <end position="37"/>
    </location>
</feature>
<feature type="transmembrane region" description="Helical" evidence="9">
    <location>
        <begin position="135"/>
        <end position="155"/>
    </location>
</feature>
<dbReference type="Pfam" id="PF04290">
    <property type="entry name" value="DctQ"/>
    <property type="match status" value="1"/>
</dbReference>
<keyword evidence="5 9" id="KW-0812">Transmembrane</keyword>
<comment type="caution">
    <text evidence="12">The sequence shown here is derived from an EMBL/GenBank/DDBJ whole genome shotgun (WGS) entry which is preliminary data.</text>
</comment>
<evidence type="ECO:0000256" key="10">
    <source>
        <dbReference type="SAM" id="MobiDB-lite"/>
    </source>
</evidence>
<evidence type="ECO:0000256" key="9">
    <source>
        <dbReference type="RuleBase" id="RU369079"/>
    </source>
</evidence>
<dbReference type="InterPro" id="IPR055348">
    <property type="entry name" value="DctQ"/>
</dbReference>
<name>A0A839IWF3_9GAMM</name>
<comment type="similarity">
    <text evidence="8 9">Belongs to the TRAP transporter small permease family.</text>
</comment>
<dbReference type="AlphaFoldDB" id="A0A839IWF3"/>
<keyword evidence="3" id="KW-1003">Cell membrane</keyword>
<dbReference type="GO" id="GO:0022857">
    <property type="term" value="F:transmembrane transporter activity"/>
    <property type="evidence" value="ECO:0007669"/>
    <property type="project" value="UniProtKB-UniRule"/>
</dbReference>
<evidence type="ECO:0000256" key="4">
    <source>
        <dbReference type="ARBA" id="ARBA00022519"/>
    </source>
</evidence>
<sequence>MVTAIFRKLCLSIDTLVMLCGKASAFLMPVLAAVVVFEVFSRYVLNSPTIWAFDLSLFLFGYIAALGGAYAQQKRAHINVDILYLSVTPKGRAVFNLISWSLGVFFLVLVVQMCFGKYEESIEFDYRRQSEWAPPMFHFWIMMMLACSLFIAQLARDMLAELYFLLTDDDLIPEVSDQHHHEEEDHGSQIEPDSHVTGSSVKPSDKSTGEQ</sequence>
<dbReference type="InterPro" id="IPR007387">
    <property type="entry name" value="TRAP_DctQ"/>
</dbReference>
<comment type="subunit">
    <text evidence="9">The complex comprises the extracytoplasmic solute receptor protein and the two transmembrane proteins.</text>
</comment>
<evidence type="ECO:0000313" key="12">
    <source>
        <dbReference type="EMBL" id="MBB1489020.1"/>
    </source>
</evidence>
<dbReference type="GO" id="GO:0005886">
    <property type="term" value="C:plasma membrane"/>
    <property type="evidence" value="ECO:0007669"/>
    <property type="project" value="UniProtKB-SubCell"/>
</dbReference>
<keyword evidence="4 9" id="KW-0997">Cell inner membrane</keyword>
<evidence type="ECO:0000256" key="7">
    <source>
        <dbReference type="ARBA" id="ARBA00023136"/>
    </source>
</evidence>
<evidence type="ECO:0000256" key="1">
    <source>
        <dbReference type="ARBA" id="ARBA00004429"/>
    </source>
</evidence>
<evidence type="ECO:0000313" key="13">
    <source>
        <dbReference type="Proteomes" id="UP000565262"/>
    </source>
</evidence>
<proteinExistence type="inferred from homology"/>
<keyword evidence="13" id="KW-1185">Reference proteome</keyword>
<dbReference type="Proteomes" id="UP000565262">
    <property type="component" value="Unassembled WGS sequence"/>
</dbReference>
<dbReference type="PANTHER" id="PTHR35011:SF4">
    <property type="entry name" value="SLL1102 PROTEIN"/>
    <property type="match status" value="1"/>
</dbReference>
<feature type="compositionally biased region" description="Basic and acidic residues" evidence="10">
    <location>
        <begin position="176"/>
        <end position="194"/>
    </location>
</feature>
<feature type="region of interest" description="Disordered" evidence="10">
    <location>
        <begin position="176"/>
        <end position="211"/>
    </location>
</feature>
<gene>
    <name evidence="12" type="ORF">H4O21_20630</name>
</gene>
<keyword evidence="2 9" id="KW-0813">Transport</keyword>
<evidence type="ECO:0000256" key="5">
    <source>
        <dbReference type="ARBA" id="ARBA00022692"/>
    </source>
</evidence>
<comment type="function">
    <text evidence="9">Part of the tripartite ATP-independent periplasmic (TRAP) transport system.</text>
</comment>
<keyword evidence="6 9" id="KW-1133">Transmembrane helix</keyword>
<dbReference type="PANTHER" id="PTHR35011">
    <property type="entry name" value="2,3-DIKETO-L-GULONATE TRAP TRANSPORTER SMALL PERMEASE PROTEIN YIAM"/>
    <property type="match status" value="1"/>
</dbReference>